<keyword evidence="4" id="KW-0808">Transferase</keyword>
<dbReference type="GO" id="GO:0019350">
    <property type="term" value="P:teichoic acid biosynthetic process"/>
    <property type="evidence" value="ECO:0007669"/>
    <property type="project" value="UniProtKB-KW"/>
</dbReference>
<comment type="subcellular location">
    <subcellularLocation>
        <location evidence="1">Cell membrane</location>
        <topology evidence="1">Peripheral membrane protein</topology>
    </subcellularLocation>
</comment>
<dbReference type="RefSeq" id="WP_188711806.1">
    <property type="nucleotide sequence ID" value="NZ_BMHO01000001.1"/>
</dbReference>
<name>A0A916YA92_9MICO</name>
<dbReference type="InterPro" id="IPR043148">
    <property type="entry name" value="TagF_C"/>
</dbReference>
<dbReference type="Proteomes" id="UP000633205">
    <property type="component" value="Unassembled WGS sequence"/>
</dbReference>
<sequence length="414" mass="45288">MASFSFDTGNARKLARIPLYALGRLVTAVTPRSDRWVFGCGAGIADGPLALWQAARSQNIDAVWLTTTRDEDHDARQRGIPTLPKSSWRGFWATARARVAVVSHGFGDVNPYAVTGAFVAQLWHGIPLKRLGLDAPVMVTSSFLPGSRLVRRLLAWLYRRSAQRIGVLPAASHLVRGRLESAFGISDARIAVTGEPRVDVLSRGSASARAAQAREVLRQAVPALDTDRRILLYAPTWRDGTADPGIPSAAEWTRIVVLLEKHDAVLAVRSHRLGEGEYRPPVATDRVVSLGSDVLIDVTPALPGFEALITDYSSLAYDAALVPLPALFLAPDVAEYARTRGFYGAYAAVAGDDVPTTWRELLPAIDRLLGQDEERERLVGRARALSRSVHDFHDGRNTFRVLEEIRRRIGKASP</sequence>
<keyword evidence="6" id="KW-0472">Membrane</keyword>
<keyword evidence="3" id="KW-1003">Cell membrane</keyword>
<dbReference type="InterPro" id="IPR007554">
    <property type="entry name" value="Glycerophosphate_synth"/>
</dbReference>
<dbReference type="GO" id="GO:0005886">
    <property type="term" value="C:plasma membrane"/>
    <property type="evidence" value="ECO:0007669"/>
    <property type="project" value="UniProtKB-SubCell"/>
</dbReference>
<dbReference type="EMBL" id="BMHO01000001">
    <property type="protein sequence ID" value="GGD36712.1"/>
    <property type="molecule type" value="Genomic_DNA"/>
</dbReference>
<evidence type="ECO:0000256" key="5">
    <source>
        <dbReference type="ARBA" id="ARBA00022944"/>
    </source>
</evidence>
<dbReference type="InterPro" id="IPR051612">
    <property type="entry name" value="Teichoic_Acid_Biosynth"/>
</dbReference>
<dbReference type="Gene3D" id="3.40.50.12580">
    <property type="match status" value="1"/>
</dbReference>
<evidence type="ECO:0000256" key="3">
    <source>
        <dbReference type="ARBA" id="ARBA00022475"/>
    </source>
</evidence>
<comment type="similarity">
    <text evidence="2">Belongs to the CDP-glycerol glycerophosphotransferase family.</text>
</comment>
<comment type="caution">
    <text evidence="7">The sequence shown here is derived from an EMBL/GenBank/DDBJ whole genome shotgun (WGS) entry which is preliminary data.</text>
</comment>
<dbReference type="GO" id="GO:0047355">
    <property type="term" value="F:CDP-glycerol glycerophosphotransferase activity"/>
    <property type="evidence" value="ECO:0007669"/>
    <property type="project" value="InterPro"/>
</dbReference>
<dbReference type="AlphaFoldDB" id="A0A916YA92"/>
<proteinExistence type="inferred from homology"/>
<dbReference type="InterPro" id="IPR043149">
    <property type="entry name" value="TagF_N"/>
</dbReference>
<dbReference type="Gene3D" id="3.40.50.11820">
    <property type="match status" value="1"/>
</dbReference>
<evidence type="ECO:0000256" key="6">
    <source>
        <dbReference type="ARBA" id="ARBA00023136"/>
    </source>
</evidence>
<dbReference type="PANTHER" id="PTHR37316">
    <property type="entry name" value="TEICHOIC ACID GLYCEROL-PHOSPHATE PRIMASE"/>
    <property type="match status" value="1"/>
</dbReference>
<keyword evidence="5" id="KW-0777">Teichoic acid biosynthesis</keyword>
<reference evidence="7" key="1">
    <citation type="journal article" date="2014" name="Int. J. Syst. Evol. Microbiol.">
        <title>Complete genome sequence of Corynebacterium casei LMG S-19264T (=DSM 44701T), isolated from a smear-ripened cheese.</title>
        <authorList>
            <consortium name="US DOE Joint Genome Institute (JGI-PGF)"/>
            <person name="Walter F."/>
            <person name="Albersmeier A."/>
            <person name="Kalinowski J."/>
            <person name="Ruckert C."/>
        </authorList>
    </citation>
    <scope>NUCLEOTIDE SEQUENCE</scope>
    <source>
        <strain evidence="7">CGMCC 1.15152</strain>
    </source>
</reference>
<evidence type="ECO:0000256" key="4">
    <source>
        <dbReference type="ARBA" id="ARBA00022679"/>
    </source>
</evidence>
<organism evidence="7 8">
    <name type="scientific">Microbacterium faecale</name>
    <dbReference type="NCBI Taxonomy" id="1804630"/>
    <lineage>
        <taxon>Bacteria</taxon>
        <taxon>Bacillati</taxon>
        <taxon>Actinomycetota</taxon>
        <taxon>Actinomycetes</taxon>
        <taxon>Micrococcales</taxon>
        <taxon>Microbacteriaceae</taxon>
        <taxon>Microbacterium</taxon>
    </lineage>
</organism>
<dbReference type="Pfam" id="PF04464">
    <property type="entry name" value="Glyphos_transf"/>
    <property type="match status" value="1"/>
</dbReference>
<evidence type="ECO:0000256" key="1">
    <source>
        <dbReference type="ARBA" id="ARBA00004202"/>
    </source>
</evidence>
<keyword evidence="8" id="KW-1185">Reference proteome</keyword>
<evidence type="ECO:0000313" key="7">
    <source>
        <dbReference type="EMBL" id="GGD36712.1"/>
    </source>
</evidence>
<protein>
    <submittedName>
        <fullName evidence="7">Teichoic acid biosynthesis protein</fullName>
    </submittedName>
</protein>
<evidence type="ECO:0000256" key="2">
    <source>
        <dbReference type="ARBA" id="ARBA00010488"/>
    </source>
</evidence>
<reference evidence="7" key="2">
    <citation type="submission" date="2020-09" db="EMBL/GenBank/DDBJ databases">
        <authorList>
            <person name="Sun Q."/>
            <person name="Zhou Y."/>
        </authorList>
    </citation>
    <scope>NUCLEOTIDE SEQUENCE</scope>
    <source>
        <strain evidence="7">CGMCC 1.15152</strain>
    </source>
</reference>
<accession>A0A916YA92</accession>
<gene>
    <name evidence="7" type="ORF">GCM10010915_16690</name>
</gene>
<dbReference type="SUPFAM" id="SSF53756">
    <property type="entry name" value="UDP-Glycosyltransferase/glycogen phosphorylase"/>
    <property type="match status" value="1"/>
</dbReference>
<dbReference type="PANTHER" id="PTHR37316:SF3">
    <property type="entry name" value="TEICHOIC ACID GLYCEROL-PHOSPHATE TRANSFERASE"/>
    <property type="match status" value="1"/>
</dbReference>
<evidence type="ECO:0000313" key="8">
    <source>
        <dbReference type="Proteomes" id="UP000633205"/>
    </source>
</evidence>